<protein>
    <recommendedName>
        <fullName evidence="2 7">Flagellar motor switch protein FliN</fullName>
    </recommendedName>
</protein>
<evidence type="ECO:0000313" key="10">
    <source>
        <dbReference type="Proteomes" id="UP001548713"/>
    </source>
</evidence>
<organism evidence="9 10">
    <name type="scientific">Novosphingobium kalidii</name>
    <dbReference type="NCBI Taxonomy" id="3230299"/>
    <lineage>
        <taxon>Bacteria</taxon>
        <taxon>Pseudomonadati</taxon>
        <taxon>Pseudomonadota</taxon>
        <taxon>Alphaproteobacteria</taxon>
        <taxon>Sphingomonadales</taxon>
        <taxon>Sphingomonadaceae</taxon>
        <taxon>Novosphingobium</taxon>
    </lineage>
</organism>
<comment type="similarity">
    <text evidence="1 7">Belongs to the FliN/MopA/SpaO family.</text>
</comment>
<dbReference type="InterPro" id="IPR036429">
    <property type="entry name" value="SpoA-like_sf"/>
</dbReference>
<dbReference type="InterPro" id="IPR001543">
    <property type="entry name" value="FliN-like_C"/>
</dbReference>
<dbReference type="PRINTS" id="PR00956">
    <property type="entry name" value="FLGMOTORFLIN"/>
</dbReference>
<reference evidence="9 10" key="1">
    <citation type="submission" date="2024-07" db="EMBL/GenBank/DDBJ databases">
        <title>Novosphingobium kalidii RD2P27.</title>
        <authorList>
            <person name="Sun J.-Q."/>
        </authorList>
    </citation>
    <scope>NUCLEOTIDE SEQUENCE [LARGE SCALE GENOMIC DNA]</scope>
    <source>
        <strain evidence="9 10">RD2P27</strain>
    </source>
</reference>
<dbReference type="InterPro" id="IPR051469">
    <property type="entry name" value="FliN/MopA/SpaO"/>
</dbReference>
<keyword evidence="4 7" id="KW-0145">Chemotaxis</keyword>
<evidence type="ECO:0000256" key="2">
    <source>
        <dbReference type="ARBA" id="ARBA00021897"/>
    </source>
</evidence>
<evidence type="ECO:0000256" key="3">
    <source>
        <dbReference type="ARBA" id="ARBA00022475"/>
    </source>
</evidence>
<evidence type="ECO:0000256" key="5">
    <source>
        <dbReference type="ARBA" id="ARBA00022779"/>
    </source>
</evidence>
<comment type="caution">
    <text evidence="9">The sequence shown here is derived from an EMBL/GenBank/DDBJ whole genome shotgun (WGS) entry which is preliminary data.</text>
</comment>
<dbReference type="EMBL" id="JBEWLY010000007">
    <property type="protein sequence ID" value="MET1754368.1"/>
    <property type="molecule type" value="Genomic_DNA"/>
</dbReference>
<dbReference type="Proteomes" id="UP001548713">
    <property type="component" value="Unassembled WGS sequence"/>
</dbReference>
<evidence type="ECO:0000313" key="9">
    <source>
        <dbReference type="EMBL" id="MET1754368.1"/>
    </source>
</evidence>
<accession>A0ABV2CXP0</accession>
<comment type="function">
    <text evidence="7">FliN is one of three proteins (FliG, FliN, FliM) that form the rotor-mounted switch complex (C ring), located at the base of the basal body. This complex interacts with the CheY and CheZ chemotaxis proteins, in addition to contacting components of the motor that determine the direction of flagellar rotation.</text>
</comment>
<dbReference type="Pfam" id="PF01052">
    <property type="entry name" value="FliMN_C"/>
    <property type="match status" value="1"/>
</dbReference>
<dbReference type="RefSeq" id="WP_353982773.1">
    <property type="nucleotide sequence ID" value="NZ_JBEWLY010000007.1"/>
</dbReference>
<evidence type="ECO:0000259" key="8">
    <source>
        <dbReference type="Pfam" id="PF01052"/>
    </source>
</evidence>
<evidence type="ECO:0000256" key="6">
    <source>
        <dbReference type="ARBA" id="ARBA00023136"/>
    </source>
</evidence>
<dbReference type="Gene3D" id="2.30.330.10">
    <property type="entry name" value="SpoA-like"/>
    <property type="match status" value="1"/>
</dbReference>
<keyword evidence="7" id="KW-0975">Bacterial flagellum</keyword>
<sequence length="121" mass="13061">MTNETTVQDVMPATFEAPLEDFDDTFVSHDVSAALPPLASDIDEMEAIFDVPVKVKAVLGGARVQVGELIQMRCGSVVELDRKVGEPVDVFVNDRFIARGELVLVDGSLGVTLTEIVKQEG</sequence>
<comment type="subcellular location">
    <subcellularLocation>
        <location evidence="7">Cell membrane</location>
        <topology evidence="7">Peripheral membrane protein</topology>
        <orientation evidence="7">Cytoplasmic side</orientation>
    </subcellularLocation>
    <subcellularLocation>
        <location evidence="7">Bacterial flagellum basal body</location>
    </subcellularLocation>
</comment>
<evidence type="ECO:0000256" key="7">
    <source>
        <dbReference type="RuleBase" id="RU362074"/>
    </source>
</evidence>
<evidence type="ECO:0000256" key="4">
    <source>
        <dbReference type="ARBA" id="ARBA00022500"/>
    </source>
</evidence>
<dbReference type="InterPro" id="IPR001172">
    <property type="entry name" value="FliN_T3SS_HrcQb"/>
</dbReference>
<keyword evidence="9" id="KW-0966">Cell projection</keyword>
<keyword evidence="3 7" id="KW-1003">Cell membrane</keyword>
<dbReference type="NCBIfam" id="TIGR02480">
    <property type="entry name" value="fliN"/>
    <property type="match status" value="1"/>
</dbReference>
<proteinExistence type="inferred from homology"/>
<keyword evidence="9" id="KW-0282">Flagellum</keyword>
<evidence type="ECO:0000256" key="1">
    <source>
        <dbReference type="ARBA" id="ARBA00009226"/>
    </source>
</evidence>
<dbReference type="PANTHER" id="PTHR43484:SF1">
    <property type="entry name" value="FLAGELLAR MOTOR SWITCH PROTEIN FLIN"/>
    <property type="match status" value="1"/>
</dbReference>
<keyword evidence="10" id="KW-1185">Reference proteome</keyword>
<name>A0ABV2CXP0_9SPHN</name>
<dbReference type="PANTHER" id="PTHR43484">
    <property type="match status" value="1"/>
</dbReference>
<feature type="domain" description="Flagellar motor switch protein FliN-like C-terminal" evidence="8">
    <location>
        <begin position="47"/>
        <end position="117"/>
    </location>
</feature>
<keyword evidence="9" id="KW-0969">Cilium</keyword>
<keyword evidence="6 7" id="KW-0472">Membrane</keyword>
<gene>
    <name evidence="9" type="primary">fliN</name>
    <name evidence="9" type="ORF">ABVV53_02650</name>
</gene>
<dbReference type="InterPro" id="IPR012826">
    <property type="entry name" value="FliN"/>
</dbReference>
<dbReference type="SUPFAM" id="SSF101801">
    <property type="entry name" value="Surface presentation of antigens (SPOA)"/>
    <property type="match status" value="1"/>
</dbReference>
<keyword evidence="5 7" id="KW-0283">Flagellar rotation</keyword>